<proteinExistence type="predicted"/>
<dbReference type="RefSeq" id="WP_345264961.1">
    <property type="nucleotide sequence ID" value="NZ_BAABHB010000002.1"/>
</dbReference>
<dbReference type="EMBL" id="BAABHB010000002">
    <property type="protein sequence ID" value="GAA4399709.1"/>
    <property type="molecule type" value="Genomic_DNA"/>
</dbReference>
<dbReference type="Proteomes" id="UP001500936">
    <property type="component" value="Unassembled WGS sequence"/>
</dbReference>
<dbReference type="Pfam" id="PF17802">
    <property type="entry name" value="SpaA"/>
    <property type="match status" value="1"/>
</dbReference>
<comment type="caution">
    <text evidence="2">The sequence shown here is derived from an EMBL/GenBank/DDBJ whole genome shotgun (WGS) entry which is preliminary data.</text>
</comment>
<dbReference type="Gene3D" id="2.60.40.10">
    <property type="entry name" value="Immunoglobulins"/>
    <property type="match status" value="1"/>
</dbReference>
<dbReference type="InterPro" id="IPR041033">
    <property type="entry name" value="SpaA_PFL_dom_1"/>
</dbReference>
<organism evidence="2 3">
    <name type="scientific">Nibrella viscosa</name>
    <dbReference type="NCBI Taxonomy" id="1084524"/>
    <lineage>
        <taxon>Bacteria</taxon>
        <taxon>Pseudomonadati</taxon>
        <taxon>Bacteroidota</taxon>
        <taxon>Cytophagia</taxon>
        <taxon>Cytophagales</taxon>
        <taxon>Spirosomataceae</taxon>
        <taxon>Nibrella</taxon>
    </lineage>
</organism>
<gene>
    <name evidence="2" type="ORF">GCM10023187_12030</name>
</gene>
<dbReference type="SUPFAM" id="SSF117074">
    <property type="entry name" value="Hypothetical protein PA1324"/>
    <property type="match status" value="1"/>
</dbReference>
<reference evidence="3" key="1">
    <citation type="journal article" date="2019" name="Int. J. Syst. Evol. Microbiol.">
        <title>The Global Catalogue of Microorganisms (GCM) 10K type strain sequencing project: providing services to taxonomists for standard genome sequencing and annotation.</title>
        <authorList>
            <consortium name="The Broad Institute Genomics Platform"/>
            <consortium name="The Broad Institute Genome Sequencing Center for Infectious Disease"/>
            <person name="Wu L."/>
            <person name="Ma J."/>
        </authorList>
    </citation>
    <scope>NUCLEOTIDE SEQUENCE [LARGE SCALE GENOMIC DNA]</scope>
    <source>
        <strain evidence="3">JCM 17925</strain>
    </source>
</reference>
<accession>A0ABP8K3F7</accession>
<evidence type="ECO:0000313" key="3">
    <source>
        <dbReference type="Proteomes" id="UP001500936"/>
    </source>
</evidence>
<dbReference type="InterPro" id="IPR013783">
    <property type="entry name" value="Ig-like_fold"/>
</dbReference>
<name>A0ABP8K3F7_9BACT</name>
<sequence>MKIKHFFRLASLLSLSVLLFERCQPAQELTPGSTPDHSSARVANTAYTKTIGAYEITFKGATYNEEQSTWTYSVKRTGPAKGNGLSHLIFSLGECASFSNVVASTVNGVSWMDKTLNSEGSGTGCAPTGVFLKLNSLPAQLSDGNAYDVSFTLNVAVDPAVGTSWVKFGNNCQSGTMITPGCYHISGHVSKNECVSGTPTESNYANVTVQLANGGTKTVTTGANGSYSFDDVKPGSYTITLTGLPESYVVNPENYVVTTGPTSSEGNDFVVETFTTCGATCIKTVAQFPASWGPITIGNYTYTQEEAEAIINSSDPATNLTRTAFTDLVRIQLSGLSISGYTAVINWFNARPKVTAANIPANKDVTVNPQMAALKNYVKQNSCTE</sequence>
<feature type="domain" description="SpaA-like prealbumin fold" evidence="1">
    <location>
        <begin position="206"/>
        <end position="258"/>
    </location>
</feature>
<protein>
    <recommendedName>
        <fullName evidence="1">SpaA-like prealbumin fold domain-containing protein</fullName>
    </recommendedName>
</protein>
<evidence type="ECO:0000313" key="2">
    <source>
        <dbReference type="EMBL" id="GAA4399709.1"/>
    </source>
</evidence>
<evidence type="ECO:0000259" key="1">
    <source>
        <dbReference type="Pfam" id="PF17802"/>
    </source>
</evidence>
<keyword evidence="3" id="KW-1185">Reference proteome</keyword>